<comment type="caution">
    <text evidence="2">The sequence shown here is derived from an EMBL/GenBank/DDBJ whole genome shotgun (WGS) entry which is preliminary data.</text>
</comment>
<reference evidence="2" key="2">
    <citation type="submission" date="2023-08" db="EMBL/GenBank/DDBJ databases">
        <title>Identification and characterization of horizontal gene transfer across gut microbiota members of farm animals based on homology search.</title>
        <authorList>
            <person name="Schwarzerova J."/>
            <person name="Nykrynova M."/>
            <person name="Jureckova K."/>
            <person name="Cejkova D."/>
            <person name="Rychlik I."/>
        </authorList>
    </citation>
    <scope>NUCLEOTIDE SEQUENCE</scope>
    <source>
        <strain evidence="2">ET15</strain>
        <strain evidence="1">ET37</strain>
    </source>
</reference>
<dbReference type="AlphaFoldDB" id="A0AAW7JM47"/>
<evidence type="ECO:0000313" key="1">
    <source>
        <dbReference type="EMBL" id="MDN0023271.1"/>
    </source>
</evidence>
<dbReference type="EMBL" id="JAUEIF010000010">
    <property type="protein sequence ID" value="MDN0025912.1"/>
    <property type="molecule type" value="Genomic_DNA"/>
</dbReference>
<organism evidence="2 4">
    <name type="scientific">Leyella lascolaii</name>
    <dbReference type="NCBI Taxonomy" id="1776379"/>
    <lineage>
        <taxon>Bacteria</taxon>
        <taxon>Pseudomonadati</taxon>
        <taxon>Bacteroidota</taxon>
        <taxon>Bacteroidia</taxon>
        <taxon>Bacteroidales</taxon>
        <taxon>Prevotellaceae</taxon>
        <taxon>Leyella</taxon>
    </lineage>
</organism>
<dbReference type="EMBL" id="JAUEIE010000010">
    <property type="protein sequence ID" value="MDN0023271.1"/>
    <property type="molecule type" value="Genomic_DNA"/>
</dbReference>
<proteinExistence type="predicted"/>
<evidence type="ECO:0008006" key="5">
    <source>
        <dbReference type="Google" id="ProtNLM"/>
    </source>
</evidence>
<protein>
    <recommendedName>
        <fullName evidence="5">Lipoprotein</fullName>
    </recommendedName>
</protein>
<gene>
    <name evidence="1" type="ORF">QVN81_09595</name>
    <name evidence="2" type="ORF">QVN84_10340</name>
</gene>
<dbReference type="Proteomes" id="UP001167831">
    <property type="component" value="Unassembled WGS sequence"/>
</dbReference>
<dbReference type="Proteomes" id="UP001168478">
    <property type="component" value="Unassembled WGS sequence"/>
</dbReference>
<keyword evidence="3" id="KW-1185">Reference proteome</keyword>
<name>A0AAW7JM47_9BACT</name>
<dbReference type="Gene3D" id="3.10.450.50">
    <property type="match status" value="1"/>
</dbReference>
<accession>A0AAW7JM47</accession>
<reference evidence="2" key="1">
    <citation type="submission" date="2023-06" db="EMBL/GenBank/DDBJ databases">
        <authorList>
            <person name="Zeman M."/>
            <person name="Kubasova T."/>
            <person name="Jahodarova E."/>
            <person name="Nykrynova M."/>
            <person name="Rychlik I."/>
        </authorList>
    </citation>
    <scope>NUCLEOTIDE SEQUENCE</scope>
    <source>
        <strain evidence="2">ET15</strain>
        <strain evidence="1">ET37</strain>
    </source>
</reference>
<evidence type="ECO:0000313" key="2">
    <source>
        <dbReference type="EMBL" id="MDN0025912.1"/>
    </source>
</evidence>
<sequence length="122" mass="13475">MTAAVLCGCSAHEPHAGEIAGNAAKLYYDWLAEGKYDAYVDGFYRPDSIPGSYREQLITNAKMFAAQQREERGGIASVRLLRASADTARHVGSAYLLLCYGDSTKEEIVVPMVEHKGVWMMR</sequence>
<evidence type="ECO:0000313" key="3">
    <source>
        <dbReference type="Proteomes" id="UP001167831"/>
    </source>
</evidence>
<evidence type="ECO:0000313" key="4">
    <source>
        <dbReference type="Proteomes" id="UP001168478"/>
    </source>
</evidence>